<proteinExistence type="predicted"/>
<organism evidence="1 2">
    <name type="scientific">Amycolatopsis arida</name>
    <dbReference type="NCBI Taxonomy" id="587909"/>
    <lineage>
        <taxon>Bacteria</taxon>
        <taxon>Bacillati</taxon>
        <taxon>Actinomycetota</taxon>
        <taxon>Actinomycetes</taxon>
        <taxon>Pseudonocardiales</taxon>
        <taxon>Pseudonocardiaceae</taxon>
        <taxon>Amycolatopsis</taxon>
    </lineage>
</organism>
<dbReference type="EMBL" id="FOWW01000001">
    <property type="protein sequence ID" value="SFO82910.1"/>
    <property type="molecule type" value="Genomic_DNA"/>
</dbReference>
<protein>
    <submittedName>
        <fullName evidence="1">Uncharacterized protein</fullName>
    </submittedName>
</protein>
<dbReference type="STRING" id="587909.SAMN05421810_10196"/>
<reference evidence="2" key="1">
    <citation type="submission" date="2016-10" db="EMBL/GenBank/DDBJ databases">
        <authorList>
            <person name="Varghese N."/>
            <person name="Submissions S."/>
        </authorList>
    </citation>
    <scope>NUCLEOTIDE SEQUENCE [LARGE SCALE GENOMIC DNA]</scope>
    <source>
        <strain evidence="2">CGMCC 4.5579</strain>
    </source>
</reference>
<accession>A0A1I5KD01</accession>
<keyword evidence="2" id="KW-1185">Reference proteome</keyword>
<dbReference type="AlphaFoldDB" id="A0A1I5KD01"/>
<evidence type="ECO:0000313" key="1">
    <source>
        <dbReference type="EMBL" id="SFO82910.1"/>
    </source>
</evidence>
<dbReference type="Proteomes" id="UP000198727">
    <property type="component" value="Unassembled WGS sequence"/>
</dbReference>
<evidence type="ECO:0000313" key="2">
    <source>
        <dbReference type="Proteomes" id="UP000198727"/>
    </source>
</evidence>
<sequence length="151" mass="17353">MELGEPVGRSVKPELSSDRSSADAILGDVYRPYRRMDLRTGGELISDFVAAWRESDDLDMWVFGKRWALRKLSEEGCTIVVTRVDRPVEILEWQLAPEGRPDRYSVRAWHEMVRARFLDQPQERRETDPGGRISIRELSTSAIAHLPKGED</sequence>
<name>A0A1I5KD01_9PSEU</name>
<gene>
    <name evidence="1" type="ORF">SAMN05421810_10196</name>
</gene>